<evidence type="ECO:0000313" key="1">
    <source>
        <dbReference type="EnsemblPlants" id="TuG1812G0700002867.01.T06.cds315555"/>
    </source>
</evidence>
<dbReference type="EnsemblPlants" id="TuG1812G0700002867.01.T06">
    <property type="protein sequence ID" value="TuG1812G0700002867.01.T06.cds315555"/>
    <property type="gene ID" value="TuG1812G0700002867.01"/>
</dbReference>
<accession>A0A8R7R2B7</accession>
<reference evidence="2" key="1">
    <citation type="journal article" date="2013" name="Nature">
        <title>Draft genome of the wheat A-genome progenitor Triticum urartu.</title>
        <authorList>
            <person name="Ling H.Q."/>
            <person name="Zhao S."/>
            <person name="Liu D."/>
            <person name="Wang J."/>
            <person name="Sun H."/>
            <person name="Zhang C."/>
            <person name="Fan H."/>
            <person name="Li D."/>
            <person name="Dong L."/>
            <person name="Tao Y."/>
            <person name="Gao C."/>
            <person name="Wu H."/>
            <person name="Li Y."/>
            <person name="Cui Y."/>
            <person name="Guo X."/>
            <person name="Zheng S."/>
            <person name="Wang B."/>
            <person name="Yu K."/>
            <person name="Liang Q."/>
            <person name="Yang W."/>
            <person name="Lou X."/>
            <person name="Chen J."/>
            <person name="Feng M."/>
            <person name="Jian J."/>
            <person name="Zhang X."/>
            <person name="Luo G."/>
            <person name="Jiang Y."/>
            <person name="Liu J."/>
            <person name="Wang Z."/>
            <person name="Sha Y."/>
            <person name="Zhang B."/>
            <person name="Wu H."/>
            <person name="Tang D."/>
            <person name="Shen Q."/>
            <person name="Xue P."/>
            <person name="Zou S."/>
            <person name="Wang X."/>
            <person name="Liu X."/>
            <person name="Wang F."/>
            <person name="Yang Y."/>
            <person name="An X."/>
            <person name="Dong Z."/>
            <person name="Zhang K."/>
            <person name="Zhang X."/>
            <person name="Luo M.C."/>
            <person name="Dvorak J."/>
            <person name="Tong Y."/>
            <person name="Wang J."/>
            <person name="Yang H."/>
            <person name="Li Z."/>
            <person name="Wang D."/>
            <person name="Zhang A."/>
            <person name="Wang J."/>
        </authorList>
    </citation>
    <scope>NUCLEOTIDE SEQUENCE</scope>
    <source>
        <strain evidence="2">cv. G1812</strain>
    </source>
</reference>
<organism evidence="1 2">
    <name type="scientific">Triticum urartu</name>
    <name type="common">Red wild einkorn</name>
    <name type="synonym">Crithodium urartu</name>
    <dbReference type="NCBI Taxonomy" id="4572"/>
    <lineage>
        <taxon>Eukaryota</taxon>
        <taxon>Viridiplantae</taxon>
        <taxon>Streptophyta</taxon>
        <taxon>Embryophyta</taxon>
        <taxon>Tracheophyta</taxon>
        <taxon>Spermatophyta</taxon>
        <taxon>Magnoliopsida</taxon>
        <taxon>Liliopsida</taxon>
        <taxon>Poales</taxon>
        <taxon>Poaceae</taxon>
        <taxon>BOP clade</taxon>
        <taxon>Pooideae</taxon>
        <taxon>Triticodae</taxon>
        <taxon>Triticeae</taxon>
        <taxon>Triticinae</taxon>
        <taxon>Triticum</taxon>
    </lineage>
</organism>
<sequence length="138" mass="15205">MSSLVMAIAYEKNGIYALADCPVVSKSLLPPPLPKLTRLAVGVCCFCSSCRPPLRLGFATTTEVSIAKARRRRLTCKAHIALRATFCYAWPLMSKLGPSLTTSLPSLHVLLPCTFSICCYTLLQVRLIQFDAMLLRQL</sequence>
<name>A0A8R7R2B7_TRIUA</name>
<keyword evidence="2" id="KW-1185">Reference proteome</keyword>
<proteinExistence type="predicted"/>
<dbReference type="Proteomes" id="UP000015106">
    <property type="component" value="Chromosome 7"/>
</dbReference>
<dbReference type="AlphaFoldDB" id="A0A8R7R2B7"/>
<reference evidence="1" key="3">
    <citation type="submission" date="2022-06" db="UniProtKB">
        <authorList>
            <consortium name="EnsemblPlants"/>
        </authorList>
    </citation>
    <scope>IDENTIFICATION</scope>
</reference>
<protein>
    <submittedName>
        <fullName evidence="1">Uncharacterized protein</fullName>
    </submittedName>
</protein>
<evidence type="ECO:0000313" key="2">
    <source>
        <dbReference type="Proteomes" id="UP000015106"/>
    </source>
</evidence>
<dbReference type="Gramene" id="TuG1812G0700002867.01.T06">
    <property type="protein sequence ID" value="TuG1812G0700002867.01.T06.cds315555"/>
    <property type="gene ID" value="TuG1812G0700002867.01"/>
</dbReference>
<reference evidence="1" key="2">
    <citation type="submission" date="2018-03" db="EMBL/GenBank/DDBJ databases">
        <title>The Triticum urartu genome reveals the dynamic nature of wheat genome evolution.</title>
        <authorList>
            <person name="Ling H."/>
            <person name="Ma B."/>
            <person name="Shi X."/>
            <person name="Liu H."/>
            <person name="Dong L."/>
            <person name="Sun H."/>
            <person name="Cao Y."/>
            <person name="Gao Q."/>
            <person name="Zheng S."/>
            <person name="Li Y."/>
            <person name="Yu Y."/>
            <person name="Du H."/>
            <person name="Qi M."/>
            <person name="Li Y."/>
            <person name="Yu H."/>
            <person name="Cui Y."/>
            <person name="Wang N."/>
            <person name="Chen C."/>
            <person name="Wu H."/>
            <person name="Zhao Y."/>
            <person name="Zhang J."/>
            <person name="Li Y."/>
            <person name="Zhou W."/>
            <person name="Zhang B."/>
            <person name="Hu W."/>
            <person name="Eijk M."/>
            <person name="Tang J."/>
            <person name="Witsenboer H."/>
            <person name="Zhao S."/>
            <person name="Li Z."/>
            <person name="Zhang A."/>
            <person name="Wang D."/>
            <person name="Liang C."/>
        </authorList>
    </citation>
    <scope>NUCLEOTIDE SEQUENCE [LARGE SCALE GENOMIC DNA]</scope>
    <source>
        <strain evidence="1">cv. G1812</strain>
    </source>
</reference>